<feature type="transmembrane region" description="Helical" evidence="1">
    <location>
        <begin position="115"/>
        <end position="132"/>
    </location>
</feature>
<name>A0A8J3N576_9CHLR</name>
<comment type="caution">
    <text evidence="2">The sequence shown here is derived from an EMBL/GenBank/DDBJ whole genome shotgun (WGS) entry which is preliminary data.</text>
</comment>
<proteinExistence type="predicted"/>
<keyword evidence="1" id="KW-1133">Transmembrane helix</keyword>
<feature type="transmembrane region" description="Helical" evidence="1">
    <location>
        <begin position="26"/>
        <end position="45"/>
    </location>
</feature>
<keyword evidence="1" id="KW-0472">Membrane</keyword>
<keyword evidence="1" id="KW-0812">Transmembrane</keyword>
<dbReference type="EMBL" id="BNJK01000001">
    <property type="protein sequence ID" value="GHO96085.1"/>
    <property type="molecule type" value="Genomic_DNA"/>
</dbReference>
<accession>A0A8J3N576</accession>
<dbReference type="RefSeq" id="WP_220206729.1">
    <property type="nucleotide sequence ID" value="NZ_BNJK01000001.1"/>
</dbReference>
<evidence type="ECO:0000256" key="1">
    <source>
        <dbReference type="SAM" id="Phobius"/>
    </source>
</evidence>
<dbReference type="AlphaFoldDB" id="A0A8J3N576"/>
<keyword evidence="3" id="KW-1185">Reference proteome</keyword>
<evidence type="ECO:0000313" key="3">
    <source>
        <dbReference type="Proteomes" id="UP000597444"/>
    </source>
</evidence>
<dbReference type="Proteomes" id="UP000597444">
    <property type="component" value="Unassembled WGS sequence"/>
</dbReference>
<reference evidence="2" key="1">
    <citation type="submission" date="2020-10" db="EMBL/GenBank/DDBJ databases">
        <title>Taxonomic study of unclassified bacteria belonging to the class Ktedonobacteria.</title>
        <authorList>
            <person name="Yabe S."/>
            <person name="Wang C.M."/>
            <person name="Zheng Y."/>
            <person name="Sakai Y."/>
            <person name="Cavaletti L."/>
            <person name="Monciardini P."/>
            <person name="Donadio S."/>
        </authorList>
    </citation>
    <scope>NUCLEOTIDE SEQUENCE</scope>
    <source>
        <strain evidence="2">ID150040</strain>
    </source>
</reference>
<protein>
    <submittedName>
        <fullName evidence="2">Uncharacterized protein</fullName>
    </submittedName>
</protein>
<sequence length="175" mass="18967">MAGHNVRGTVGHAATYLAHNRGNVPILKGLLGVVLIGFWLLALMLQIQTSEAFILKSAVISFAPDWGILLQPVQLLHGELSMNMAKAVMWGWGVELVYLVCVIGEVAVQGRLGGWFKTGAFILVAFNFWTDFNYGNLPSGMGGQLGFAAITSFIVAFFGLIGINLLWTAITEWGR</sequence>
<evidence type="ECO:0000313" key="2">
    <source>
        <dbReference type="EMBL" id="GHO96085.1"/>
    </source>
</evidence>
<feature type="transmembrane region" description="Helical" evidence="1">
    <location>
        <begin position="144"/>
        <end position="167"/>
    </location>
</feature>
<feature type="transmembrane region" description="Helical" evidence="1">
    <location>
        <begin position="89"/>
        <end position="108"/>
    </location>
</feature>
<organism evidence="2 3">
    <name type="scientific">Reticulibacter mediterranei</name>
    <dbReference type="NCBI Taxonomy" id="2778369"/>
    <lineage>
        <taxon>Bacteria</taxon>
        <taxon>Bacillati</taxon>
        <taxon>Chloroflexota</taxon>
        <taxon>Ktedonobacteria</taxon>
        <taxon>Ktedonobacterales</taxon>
        <taxon>Reticulibacteraceae</taxon>
        <taxon>Reticulibacter</taxon>
    </lineage>
</organism>
<gene>
    <name evidence="2" type="ORF">KSF_061330</name>
</gene>